<evidence type="ECO:0008006" key="5">
    <source>
        <dbReference type="Google" id="ProtNLM"/>
    </source>
</evidence>
<evidence type="ECO:0000256" key="1">
    <source>
        <dbReference type="SAM" id="MobiDB-lite"/>
    </source>
</evidence>
<feature type="transmembrane region" description="Helical" evidence="2">
    <location>
        <begin position="7"/>
        <end position="30"/>
    </location>
</feature>
<feature type="compositionally biased region" description="Basic and acidic residues" evidence="1">
    <location>
        <begin position="50"/>
        <end position="63"/>
    </location>
</feature>
<organism evidence="3 4">
    <name type="scientific">Lactococcus muris</name>
    <dbReference type="NCBI Taxonomy" id="2941330"/>
    <lineage>
        <taxon>Bacteria</taxon>
        <taxon>Bacillati</taxon>
        <taxon>Bacillota</taxon>
        <taxon>Bacilli</taxon>
        <taxon>Lactobacillales</taxon>
        <taxon>Streptococcaceae</taxon>
        <taxon>Lactococcus</taxon>
    </lineage>
</organism>
<keyword evidence="2" id="KW-0812">Transmembrane</keyword>
<reference evidence="3 4" key="1">
    <citation type="submission" date="2024-03" db="EMBL/GenBank/DDBJ databases">
        <title>Mouse gut bacterial collection (mGBC) of GemPharmatech.</title>
        <authorList>
            <person name="He Y."/>
            <person name="Dong L."/>
            <person name="Wu D."/>
            <person name="Gao X."/>
            <person name="Lin Z."/>
        </authorList>
    </citation>
    <scope>NUCLEOTIDE SEQUENCE [LARGE SCALE GENOMIC DNA]</scope>
    <source>
        <strain evidence="3 4">20-218</strain>
    </source>
</reference>
<sequence>MVNKTKASVLIIGLIAFLAAILVGLVLLFGNLSERKPQTRVQSSETSSTEVKKEKKEVTDKNQENTSIKKLNQTDIQEFLKNYLTYKYLGDNRNVYGPYMTRDLFDVVVAQEEKPVNQAQKELIINQKFEHANIYIDDKENSAICQVYFSNDNLQQKPTVSNPEPKSYRMQNNQELRLSFIKEGNRYLVSAIAYRTVQETDNLN</sequence>
<keyword evidence="2" id="KW-1133">Transmembrane helix</keyword>
<keyword evidence="2" id="KW-0472">Membrane</keyword>
<keyword evidence="4" id="KW-1185">Reference proteome</keyword>
<name>A0ABV4D9S4_9LACT</name>
<evidence type="ECO:0000313" key="3">
    <source>
        <dbReference type="EMBL" id="MEY8538155.1"/>
    </source>
</evidence>
<protein>
    <recommendedName>
        <fullName evidence="5">Lipoprotein</fullName>
    </recommendedName>
</protein>
<dbReference type="Proteomes" id="UP001565242">
    <property type="component" value="Unassembled WGS sequence"/>
</dbReference>
<gene>
    <name evidence="3" type="ORF">AALM99_06840</name>
</gene>
<dbReference type="EMBL" id="JBCLSQ010000015">
    <property type="protein sequence ID" value="MEY8538155.1"/>
    <property type="molecule type" value="Genomic_DNA"/>
</dbReference>
<accession>A0ABV4D9S4</accession>
<feature type="region of interest" description="Disordered" evidence="1">
    <location>
        <begin position="38"/>
        <end position="66"/>
    </location>
</feature>
<proteinExistence type="predicted"/>
<comment type="caution">
    <text evidence="3">The sequence shown here is derived from an EMBL/GenBank/DDBJ whole genome shotgun (WGS) entry which is preliminary data.</text>
</comment>
<evidence type="ECO:0000256" key="2">
    <source>
        <dbReference type="SAM" id="Phobius"/>
    </source>
</evidence>
<dbReference type="RefSeq" id="WP_369918352.1">
    <property type="nucleotide sequence ID" value="NZ_JBCLSQ010000015.1"/>
</dbReference>
<evidence type="ECO:0000313" key="4">
    <source>
        <dbReference type="Proteomes" id="UP001565242"/>
    </source>
</evidence>